<dbReference type="Proteomes" id="UP001499854">
    <property type="component" value="Unassembled WGS sequence"/>
</dbReference>
<feature type="transmembrane region" description="Helical" evidence="1">
    <location>
        <begin position="38"/>
        <end position="55"/>
    </location>
</feature>
<keyword evidence="1" id="KW-0812">Transmembrane</keyword>
<keyword evidence="3" id="KW-1185">Reference proteome</keyword>
<organism evidence="2 3">
    <name type="scientific">Catenulispora subtropica</name>
    <dbReference type="NCBI Taxonomy" id="450798"/>
    <lineage>
        <taxon>Bacteria</taxon>
        <taxon>Bacillati</taxon>
        <taxon>Actinomycetota</taxon>
        <taxon>Actinomycetes</taxon>
        <taxon>Catenulisporales</taxon>
        <taxon>Catenulisporaceae</taxon>
        <taxon>Catenulispora</taxon>
    </lineage>
</organism>
<sequence>MLTSMVVITSAAHAANALLAEGAGGKEHSGINPPLNGAIVLGILLVLLFITTRLNKDR</sequence>
<evidence type="ECO:0000256" key="1">
    <source>
        <dbReference type="SAM" id="Phobius"/>
    </source>
</evidence>
<evidence type="ECO:0000313" key="2">
    <source>
        <dbReference type="EMBL" id="GAA1978169.1"/>
    </source>
</evidence>
<dbReference type="EMBL" id="BAAAQM010000024">
    <property type="protein sequence ID" value="GAA1978169.1"/>
    <property type="molecule type" value="Genomic_DNA"/>
</dbReference>
<accession>A0ABP5DGZ5</accession>
<protein>
    <submittedName>
        <fullName evidence="2">Uncharacterized protein</fullName>
    </submittedName>
</protein>
<reference evidence="3" key="1">
    <citation type="journal article" date="2019" name="Int. J. Syst. Evol. Microbiol.">
        <title>The Global Catalogue of Microorganisms (GCM) 10K type strain sequencing project: providing services to taxonomists for standard genome sequencing and annotation.</title>
        <authorList>
            <consortium name="The Broad Institute Genomics Platform"/>
            <consortium name="The Broad Institute Genome Sequencing Center for Infectious Disease"/>
            <person name="Wu L."/>
            <person name="Ma J."/>
        </authorList>
    </citation>
    <scope>NUCLEOTIDE SEQUENCE [LARGE SCALE GENOMIC DNA]</scope>
    <source>
        <strain evidence="3">JCM 16013</strain>
    </source>
</reference>
<proteinExistence type="predicted"/>
<keyword evidence="1" id="KW-0472">Membrane</keyword>
<gene>
    <name evidence="2" type="ORF">GCM10009838_43660</name>
</gene>
<evidence type="ECO:0000313" key="3">
    <source>
        <dbReference type="Proteomes" id="UP001499854"/>
    </source>
</evidence>
<comment type="caution">
    <text evidence="2">The sequence shown here is derived from an EMBL/GenBank/DDBJ whole genome shotgun (WGS) entry which is preliminary data.</text>
</comment>
<name>A0ABP5DGZ5_9ACTN</name>
<keyword evidence="1" id="KW-1133">Transmembrane helix</keyword>